<gene>
    <name evidence="1" type="ORF">AS202_03340</name>
</gene>
<dbReference type="Proteomes" id="UP000069030">
    <property type="component" value="Chromosome"/>
</dbReference>
<dbReference type="AlphaFoldDB" id="A0AAI8G3I7"/>
<reference evidence="1 2" key="1">
    <citation type="journal article" date="2016" name="J. Zhejiang Univ. Sci. B">
        <title>Antibiotic resistance mechanisms of Myroides sp.</title>
        <authorList>
            <person name="Hu S."/>
            <person name="Yuan S."/>
            <person name="Qu H."/>
            <person name="Jiang T."/>
            <person name="Zhou Y."/>
            <person name="Wang M."/>
            <person name="Ming D."/>
        </authorList>
    </citation>
    <scope>NUCLEOTIDE SEQUENCE [LARGE SCALE GENOMIC DNA]</scope>
    <source>
        <strain evidence="1 2">PR63039</strain>
    </source>
</reference>
<evidence type="ECO:0000313" key="1">
    <source>
        <dbReference type="EMBL" id="ALU25247.1"/>
    </source>
</evidence>
<name>A0AAI8G3I7_9FLAO</name>
<dbReference type="RefSeq" id="WP_058699104.1">
    <property type="nucleotide sequence ID" value="NZ_CP013690.1"/>
</dbReference>
<evidence type="ECO:0000313" key="2">
    <source>
        <dbReference type="Proteomes" id="UP000069030"/>
    </source>
</evidence>
<organism evidence="1 2">
    <name type="scientific">Myroides odoratimimus</name>
    <dbReference type="NCBI Taxonomy" id="76832"/>
    <lineage>
        <taxon>Bacteria</taxon>
        <taxon>Pseudomonadati</taxon>
        <taxon>Bacteroidota</taxon>
        <taxon>Flavobacteriia</taxon>
        <taxon>Flavobacteriales</taxon>
        <taxon>Flavobacteriaceae</taxon>
        <taxon>Myroides</taxon>
    </lineage>
</organism>
<proteinExistence type="predicted"/>
<dbReference type="KEGG" id="mod:AS202_03340"/>
<protein>
    <submittedName>
        <fullName evidence="1">Uncharacterized protein</fullName>
    </submittedName>
</protein>
<dbReference type="EMBL" id="CP013690">
    <property type="protein sequence ID" value="ALU25247.1"/>
    <property type="molecule type" value="Genomic_DNA"/>
</dbReference>
<sequence length="66" mass="7652">MDDIIINYTIQFFKGKHKGKTLDIEIDLDDIECEDLAGVLIEKGYLDSYCNDYEFEVLNRTIKTDG</sequence>
<accession>A0AAI8G3I7</accession>